<feature type="region of interest" description="Disordered" evidence="1">
    <location>
        <begin position="54"/>
        <end position="89"/>
    </location>
</feature>
<feature type="non-terminal residue" evidence="2">
    <location>
        <position position="89"/>
    </location>
</feature>
<proteinExistence type="predicted"/>
<keyword evidence="3" id="KW-1185">Reference proteome</keyword>
<evidence type="ECO:0000313" key="2">
    <source>
        <dbReference type="EMBL" id="RDX88064.1"/>
    </source>
</evidence>
<comment type="caution">
    <text evidence="2">The sequence shown here is derived from an EMBL/GenBank/DDBJ whole genome shotgun (WGS) entry which is preliminary data.</text>
</comment>
<organism evidence="2 3">
    <name type="scientific">Mucuna pruriens</name>
    <name type="common">Velvet bean</name>
    <name type="synonym">Dolichos pruriens</name>
    <dbReference type="NCBI Taxonomy" id="157652"/>
    <lineage>
        <taxon>Eukaryota</taxon>
        <taxon>Viridiplantae</taxon>
        <taxon>Streptophyta</taxon>
        <taxon>Embryophyta</taxon>
        <taxon>Tracheophyta</taxon>
        <taxon>Spermatophyta</taxon>
        <taxon>Magnoliopsida</taxon>
        <taxon>eudicotyledons</taxon>
        <taxon>Gunneridae</taxon>
        <taxon>Pentapetalae</taxon>
        <taxon>rosids</taxon>
        <taxon>fabids</taxon>
        <taxon>Fabales</taxon>
        <taxon>Fabaceae</taxon>
        <taxon>Papilionoideae</taxon>
        <taxon>50 kb inversion clade</taxon>
        <taxon>NPAAA clade</taxon>
        <taxon>indigoferoid/millettioid clade</taxon>
        <taxon>Phaseoleae</taxon>
        <taxon>Mucuna</taxon>
    </lineage>
</organism>
<feature type="non-terminal residue" evidence="2">
    <location>
        <position position="1"/>
    </location>
</feature>
<reference evidence="2" key="1">
    <citation type="submission" date="2018-05" db="EMBL/GenBank/DDBJ databases">
        <title>Draft genome of Mucuna pruriens seed.</title>
        <authorList>
            <person name="Nnadi N.E."/>
            <person name="Vos R."/>
            <person name="Hasami M.H."/>
            <person name="Devisetty U.K."/>
            <person name="Aguiy J.C."/>
        </authorList>
    </citation>
    <scope>NUCLEOTIDE SEQUENCE [LARGE SCALE GENOMIC DNA]</scope>
    <source>
        <strain evidence="2">JCA_2017</strain>
    </source>
</reference>
<evidence type="ECO:0000256" key="1">
    <source>
        <dbReference type="SAM" id="MobiDB-lite"/>
    </source>
</evidence>
<dbReference type="EMBL" id="QJKJ01006063">
    <property type="protein sequence ID" value="RDX88064.1"/>
    <property type="molecule type" value="Genomic_DNA"/>
</dbReference>
<dbReference type="Proteomes" id="UP000257109">
    <property type="component" value="Unassembled WGS sequence"/>
</dbReference>
<name>A0A371GBY6_MUCPR</name>
<gene>
    <name evidence="2" type="ORF">CR513_30393</name>
</gene>
<protein>
    <submittedName>
        <fullName evidence="2">Uncharacterized protein</fullName>
    </submittedName>
</protein>
<dbReference type="AlphaFoldDB" id="A0A371GBY6"/>
<evidence type="ECO:0000313" key="3">
    <source>
        <dbReference type="Proteomes" id="UP000257109"/>
    </source>
</evidence>
<accession>A0A371GBY6</accession>
<sequence>MGDPSKIEVVLEWEAPKLVSKIRSFLGLSCMVSWSGEATNKSYFDTPHKGLRWPRASWPSRPQEHPGPVEVESIPAKAEFSGQNHSDKN</sequence>